<protein>
    <submittedName>
        <fullName evidence="2">Uncharacterized protein</fullName>
    </submittedName>
</protein>
<reference evidence="2" key="1">
    <citation type="journal article" date="2021" name="bioRxiv">
        <title>Whole Genome Assembly and Annotation of Northern Wild Rice, Zizania palustris L., Supports a Whole Genome Duplication in the Zizania Genus.</title>
        <authorList>
            <person name="Haas M."/>
            <person name="Kono T."/>
            <person name="Macchietto M."/>
            <person name="Millas R."/>
            <person name="McGilp L."/>
            <person name="Shao M."/>
            <person name="Duquette J."/>
            <person name="Hirsch C.N."/>
            <person name="Kimball J."/>
        </authorList>
    </citation>
    <scope>NUCLEOTIDE SEQUENCE</scope>
    <source>
        <tissue evidence="2">Fresh leaf tissue</tissue>
    </source>
</reference>
<feature type="region of interest" description="Disordered" evidence="1">
    <location>
        <begin position="1"/>
        <end position="186"/>
    </location>
</feature>
<feature type="compositionally biased region" description="Pro residues" evidence="1">
    <location>
        <begin position="151"/>
        <end position="166"/>
    </location>
</feature>
<gene>
    <name evidence="2" type="ORF">GUJ93_ZPchr0013g37358</name>
</gene>
<comment type="caution">
    <text evidence="2">The sequence shown here is derived from an EMBL/GenBank/DDBJ whole genome shotgun (WGS) entry which is preliminary data.</text>
</comment>
<organism evidence="2 3">
    <name type="scientific">Zizania palustris</name>
    <name type="common">Northern wild rice</name>
    <dbReference type="NCBI Taxonomy" id="103762"/>
    <lineage>
        <taxon>Eukaryota</taxon>
        <taxon>Viridiplantae</taxon>
        <taxon>Streptophyta</taxon>
        <taxon>Embryophyta</taxon>
        <taxon>Tracheophyta</taxon>
        <taxon>Spermatophyta</taxon>
        <taxon>Magnoliopsida</taxon>
        <taxon>Liliopsida</taxon>
        <taxon>Poales</taxon>
        <taxon>Poaceae</taxon>
        <taxon>BOP clade</taxon>
        <taxon>Oryzoideae</taxon>
        <taxon>Oryzeae</taxon>
        <taxon>Zizaniinae</taxon>
        <taxon>Zizania</taxon>
    </lineage>
</organism>
<sequence>MPKVPVYPSGAKPGGHPPESCSEATLRKPSPEATLREPSPEATLRKPCSEATLREPSPEATLRKPSPEATLREPSPKATLREPSPEATLRKPSPEATLRESCPEATLREPSPEATLRKPSPEATLRESCPEATLRSPVRRPPSGAKSGGRPPEPSPYRGPPAPGPSPCNGYAPGGRETLELSSPHQGTPCQIHYKLDVGLLSPRGGPNQYKPYLSLWEPIEVHSPYHTPPQKNLLELMQLFQQLAPSVGTLVLEAKFSTTACYPKCARGGSIEDFSLRAPSGKRLRGQIEGHLRLPPSFAYRSPLSGKGLRSTFQRSSEPEGYKPPTLACPFFGQGHLGWTLPRRSPLSLDRPVQAPKPTGFDFRSAGCSKFAKQAGPCQRQKSLGLRRSLTPFAKAKLSKPFRVLEDFEVYARRLSLGRYYKKPKEIYTFGGGVVEVEGLSESTGPLNRRCRKAFMRSRTASQPCSFQGSCSRRQAPRTSPGGVTKCGPPKATGVTEVAARR</sequence>
<proteinExistence type="predicted"/>
<keyword evidence="3" id="KW-1185">Reference proteome</keyword>
<reference evidence="2" key="2">
    <citation type="submission" date="2021-02" db="EMBL/GenBank/DDBJ databases">
        <authorList>
            <person name="Kimball J.A."/>
            <person name="Haas M.W."/>
            <person name="Macchietto M."/>
            <person name="Kono T."/>
            <person name="Duquette J."/>
            <person name="Shao M."/>
        </authorList>
    </citation>
    <scope>NUCLEOTIDE SEQUENCE</scope>
    <source>
        <tissue evidence="2">Fresh leaf tissue</tissue>
    </source>
</reference>
<dbReference type="EMBL" id="JAAALK010000079">
    <property type="protein sequence ID" value="KAG8095785.1"/>
    <property type="molecule type" value="Genomic_DNA"/>
</dbReference>
<dbReference type="Proteomes" id="UP000729402">
    <property type="component" value="Unassembled WGS sequence"/>
</dbReference>
<dbReference type="AlphaFoldDB" id="A0A8J6BXG7"/>
<accession>A0A8J6BXG7</accession>
<evidence type="ECO:0000313" key="3">
    <source>
        <dbReference type="Proteomes" id="UP000729402"/>
    </source>
</evidence>
<evidence type="ECO:0000256" key="1">
    <source>
        <dbReference type="SAM" id="MobiDB-lite"/>
    </source>
</evidence>
<feature type="compositionally biased region" description="Basic and acidic residues" evidence="1">
    <location>
        <begin position="25"/>
        <end position="129"/>
    </location>
</feature>
<evidence type="ECO:0000313" key="2">
    <source>
        <dbReference type="EMBL" id="KAG8095785.1"/>
    </source>
</evidence>
<feature type="region of interest" description="Disordered" evidence="1">
    <location>
        <begin position="470"/>
        <end position="503"/>
    </location>
</feature>
<name>A0A8J6BXG7_ZIZPA</name>